<gene>
    <name evidence="2" type="primary">AVEN_135587_1</name>
    <name evidence="2" type="ORF">CEXT_548662</name>
</gene>
<name>A0AAV4P357_CAEEX</name>
<dbReference type="AlphaFoldDB" id="A0AAV4P357"/>
<evidence type="ECO:0000313" key="2">
    <source>
        <dbReference type="EMBL" id="GIX90425.1"/>
    </source>
</evidence>
<protein>
    <submittedName>
        <fullName evidence="2">Uncharacterized protein</fullName>
    </submittedName>
</protein>
<keyword evidence="3" id="KW-1185">Reference proteome</keyword>
<evidence type="ECO:0000256" key="1">
    <source>
        <dbReference type="SAM" id="MobiDB-lite"/>
    </source>
</evidence>
<feature type="region of interest" description="Disordered" evidence="1">
    <location>
        <begin position="318"/>
        <end position="344"/>
    </location>
</feature>
<dbReference type="EMBL" id="BPLR01003940">
    <property type="protein sequence ID" value="GIX90425.1"/>
    <property type="molecule type" value="Genomic_DNA"/>
</dbReference>
<reference evidence="2 3" key="1">
    <citation type="submission" date="2021-06" db="EMBL/GenBank/DDBJ databases">
        <title>Caerostris extrusa draft genome.</title>
        <authorList>
            <person name="Kono N."/>
            <person name="Arakawa K."/>
        </authorList>
    </citation>
    <scope>NUCLEOTIDE SEQUENCE [LARGE SCALE GENOMIC DNA]</scope>
</reference>
<accession>A0AAV4P357</accession>
<organism evidence="2 3">
    <name type="scientific">Caerostris extrusa</name>
    <name type="common">Bark spider</name>
    <name type="synonym">Caerostris bankana</name>
    <dbReference type="NCBI Taxonomy" id="172846"/>
    <lineage>
        <taxon>Eukaryota</taxon>
        <taxon>Metazoa</taxon>
        <taxon>Ecdysozoa</taxon>
        <taxon>Arthropoda</taxon>
        <taxon>Chelicerata</taxon>
        <taxon>Arachnida</taxon>
        <taxon>Araneae</taxon>
        <taxon>Araneomorphae</taxon>
        <taxon>Entelegynae</taxon>
        <taxon>Araneoidea</taxon>
        <taxon>Araneidae</taxon>
        <taxon>Caerostris</taxon>
    </lineage>
</organism>
<dbReference type="Proteomes" id="UP001054945">
    <property type="component" value="Unassembled WGS sequence"/>
</dbReference>
<proteinExistence type="predicted"/>
<sequence length="454" mass="48447">MSKLQLPRRSPTLQCSMPKCDPGCTIDYSTKPCPGCSCGGEGGVQCSTPKCDPGCTVDHSVKPCPTCACGDSTPAWQCSPVKCESHCQQVLGPQGCPTCKCPSCTPPRCAEGCWVDTSAKPCPTCICDRHQRRYAVQLNVFSDPFCRTLKCGPRCERALAPSSPTERCPMCLCKGRAGQQLTCAAMRCELPCRFERFSEHGCPSCICNPIPCPEIFCPPGQAPVKSAWQRCPVCQPIEFEGPPAIQCSMPKCDPGCTIDYSTKPCPGCSCLGPPLCSARCPNAIPAAPSTTPRSPVPAAPAPQVFLKFSVAFRDVMPAAPSTRPRSPAPPASAQTHPRSPAPPASAQVFLKFSVAFRDVMPAAPSTRPRSPAPPASVQIFLKFSVACPGAMPVASSTRQRSPVPPASAQAHEICPELAMAMILISGNEPFSLLRKKKHHLLKELSVFLPKHRTK</sequence>
<comment type="caution">
    <text evidence="2">The sequence shown here is derived from an EMBL/GenBank/DDBJ whole genome shotgun (WGS) entry which is preliminary data.</text>
</comment>
<evidence type="ECO:0000313" key="3">
    <source>
        <dbReference type="Proteomes" id="UP001054945"/>
    </source>
</evidence>